<reference evidence="2 3" key="1">
    <citation type="submission" date="2018-01" db="EMBL/GenBank/DDBJ databases">
        <title>The draft genome sequence of Cohaesibacter sp. H1304.</title>
        <authorList>
            <person name="Wang N.-N."/>
            <person name="Du Z.-J."/>
        </authorList>
    </citation>
    <scope>NUCLEOTIDE SEQUENCE [LARGE SCALE GENOMIC DNA]</scope>
    <source>
        <strain evidence="2 3">H1304</strain>
    </source>
</reference>
<feature type="transmembrane region" description="Helical" evidence="1">
    <location>
        <begin position="180"/>
        <end position="199"/>
    </location>
</feature>
<feature type="transmembrane region" description="Helical" evidence="1">
    <location>
        <begin position="299"/>
        <end position="318"/>
    </location>
</feature>
<keyword evidence="1" id="KW-0472">Membrane</keyword>
<keyword evidence="1" id="KW-1133">Transmembrane helix</keyword>
<sequence length="525" mass="57544">MPWIEESAIHSTSGPLPFTRSAIDKVEAALAKVGAPNGHSATTSHVFFTLILCLAITVIPIAAHFVSPALAIACHFLLVSGTALFLTPMAPLVVVFSLIFQNMFVSIFSDFLVDQNDYNFVRGYNFLTMMILWLWLFGQYGLNWRSYGRTVNRIMGAGLIGFGLIGVYFLLGMAKNPSGAIIYLRNIISPLVIFQIFFLTSLRSRQPLTPFFVTITILVIILGFIEMLDRELWLDMVNGWRLWEVGNREAVLGLVADKSAKETGLIVRNILDTMRVAFLNTPLLGENSFVILRMSGPNIHAISYSYVLAFLSILMLMNRRWYLTLPIIPLLLLASAKGSMIMMLLAFSALLARKLFGAVFAIGALLFVLAVYIGLGIITGLNIGDFHVLGFMGGVYNFIGYPFGNGLGDGGNLVSNFNNLDWPAYQAAGRTPIAMESAVGVMLHQMGIATFGLLAVYAWIAAQTYKVSLESRINLHSIASFILIIVMVNGIFQEEAIFSPLALGLIMGLNGHILGQASGRDDTSQ</sequence>
<gene>
    <name evidence="2" type="ORF">C0081_06595</name>
</gene>
<keyword evidence="1" id="KW-0812">Transmembrane</keyword>
<dbReference type="AlphaFoldDB" id="A0A2N5XUL3"/>
<proteinExistence type="predicted"/>
<evidence type="ECO:0000256" key="1">
    <source>
        <dbReference type="SAM" id="Phobius"/>
    </source>
</evidence>
<dbReference type="EMBL" id="PKUQ01000011">
    <property type="protein sequence ID" value="PLW78108.1"/>
    <property type="molecule type" value="Genomic_DNA"/>
</dbReference>
<dbReference type="Proteomes" id="UP000234881">
    <property type="component" value="Unassembled WGS sequence"/>
</dbReference>
<organism evidence="2 3">
    <name type="scientific">Cohaesibacter celericrescens</name>
    <dbReference type="NCBI Taxonomy" id="2067669"/>
    <lineage>
        <taxon>Bacteria</taxon>
        <taxon>Pseudomonadati</taxon>
        <taxon>Pseudomonadota</taxon>
        <taxon>Alphaproteobacteria</taxon>
        <taxon>Hyphomicrobiales</taxon>
        <taxon>Cohaesibacteraceae</taxon>
    </lineage>
</organism>
<feature type="transmembrane region" description="Helical" evidence="1">
    <location>
        <begin position="124"/>
        <end position="142"/>
    </location>
</feature>
<protein>
    <recommendedName>
        <fullName evidence="4">O-antigen ligase domain-containing protein</fullName>
    </recommendedName>
</protein>
<feature type="transmembrane region" description="Helical" evidence="1">
    <location>
        <begin position="358"/>
        <end position="379"/>
    </location>
</feature>
<feature type="transmembrane region" description="Helical" evidence="1">
    <location>
        <begin position="497"/>
        <end position="515"/>
    </location>
</feature>
<comment type="caution">
    <text evidence="2">The sequence shown here is derived from an EMBL/GenBank/DDBJ whole genome shotgun (WGS) entry which is preliminary data.</text>
</comment>
<feature type="transmembrane region" description="Helical" evidence="1">
    <location>
        <begin position="154"/>
        <end position="174"/>
    </location>
</feature>
<accession>A0A2N5XUL3</accession>
<evidence type="ECO:0008006" key="4">
    <source>
        <dbReference type="Google" id="ProtNLM"/>
    </source>
</evidence>
<feature type="transmembrane region" description="Helical" evidence="1">
    <location>
        <begin position="473"/>
        <end position="491"/>
    </location>
</feature>
<feature type="transmembrane region" description="Helical" evidence="1">
    <location>
        <begin position="442"/>
        <end position="461"/>
    </location>
</feature>
<evidence type="ECO:0000313" key="2">
    <source>
        <dbReference type="EMBL" id="PLW78108.1"/>
    </source>
</evidence>
<name>A0A2N5XUL3_9HYPH</name>
<evidence type="ECO:0000313" key="3">
    <source>
        <dbReference type="Proteomes" id="UP000234881"/>
    </source>
</evidence>
<keyword evidence="3" id="KW-1185">Reference proteome</keyword>
<feature type="transmembrane region" description="Helical" evidence="1">
    <location>
        <begin position="46"/>
        <end position="66"/>
    </location>
</feature>
<feature type="transmembrane region" description="Helical" evidence="1">
    <location>
        <begin position="330"/>
        <end position="352"/>
    </location>
</feature>
<feature type="transmembrane region" description="Helical" evidence="1">
    <location>
        <begin position="211"/>
        <end position="228"/>
    </location>
</feature>
<feature type="transmembrane region" description="Helical" evidence="1">
    <location>
        <begin position="78"/>
        <end position="104"/>
    </location>
</feature>
<feature type="transmembrane region" description="Helical" evidence="1">
    <location>
        <begin position="386"/>
        <end position="404"/>
    </location>
</feature>